<feature type="compositionally biased region" description="Polar residues" evidence="1">
    <location>
        <begin position="1"/>
        <end position="21"/>
    </location>
</feature>
<name>A0AAV4MMF5_9ARAC</name>
<feature type="compositionally biased region" description="Basic and acidic residues" evidence="1">
    <location>
        <begin position="23"/>
        <end position="36"/>
    </location>
</feature>
<dbReference type="EMBL" id="BPLQ01000575">
    <property type="protein sequence ID" value="GIX73080.1"/>
    <property type="molecule type" value="Genomic_DNA"/>
</dbReference>
<comment type="caution">
    <text evidence="2">The sequence shown here is derived from an EMBL/GenBank/DDBJ whole genome shotgun (WGS) entry which is preliminary data.</text>
</comment>
<evidence type="ECO:0000256" key="1">
    <source>
        <dbReference type="SAM" id="MobiDB-lite"/>
    </source>
</evidence>
<gene>
    <name evidence="2" type="ORF">CDAR_440781</name>
</gene>
<accession>A0AAV4MMF5</accession>
<keyword evidence="3" id="KW-1185">Reference proteome</keyword>
<feature type="region of interest" description="Disordered" evidence="1">
    <location>
        <begin position="1"/>
        <end position="37"/>
    </location>
</feature>
<organism evidence="2 3">
    <name type="scientific">Caerostris darwini</name>
    <dbReference type="NCBI Taxonomy" id="1538125"/>
    <lineage>
        <taxon>Eukaryota</taxon>
        <taxon>Metazoa</taxon>
        <taxon>Ecdysozoa</taxon>
        <taxon>Arthropoda</taxon>
        <taxon>Chelicerata</taxon>
        <taxon>Arachnida</taxon>
        <taxon>Araneae</taxon>
        <taxon>Araneomorphae</taxon>
        <taxon>Entelegynae</taxon>
        <taxon>Araneoidea</taxon>
        <taxon>Araneidae</taxon>
        <taxon>Caerostris</taxon>
    </lineage>
</organism>
<dbReference type="Proteomes" id="UP001054837">
    <property type="component" value="Unassembled WGS sequence"/>
</dbReference>
<dbReference type="AlphaFoldDB" id="A0AAV4MMF5"/>
<evidence type="ECO:0000313" key="3">
    <source>
        <dbReference type="Proteomes" id="UP001054837"/>
    </source>
</evidence>
<sequence>MPATYATNSNNSSKATITKQRQGGHDRRKEPEEGQKGVEVASVLCVREAPPEGPLSLGQSLCRSINNFSAAVRLSLATQGMQIQGLWLKMP</sequence>
<evidence type="ECO:0000313" key="2">
    <source>
        <dbReference type="EMBL" id="GIX73080.1"/>
    </source>
</evidence>
<reference evidence="2 3" key="1">
    <citation type="submission" date="2021-06" db="EMBL/GenBank/DDBJ databases">
        <title>Caerostris darwini draft genome.</title>
        <authorList>
            <person name="Kono N."/>
            <person name="Arakawa K."/>
        </authorList>
    </citation>
    <scope>NUCLEOTIDE SEQUENCE [LARGE SCALE GENOMIC DNA]</scope>
</reference>
<protein>
    <submittedName>
        <fullName evidence="2">Uncharacterized protein</fullName>
    </submittedName>
</protein>
<proteinExistence type="predicted"/>